<evidence type="ECO:0000313" key="2">
    <source>
        <dbReference type="RefSeq" id="XP_075075963.1"/>
    </source>
</evidence>
<gene>
    <name evidence="2" type="primary">LOC142162856</name>
</gene>
<accession>A0AC58RTA0</accession>
<dbReference type="RefSeq" id="XP_075075963.1">
    <property type="nucleotide sequence ID" value="XM_075219862.1"/>
</dbReference>
<reference evidence="1" key="1">
    <citation type="journal article" date="2014" name="Nat. Commun.">
        <title>The tobacco genome sequence and its comparison with those of tomato and potato.</title>
        <authorList>
            <person name="Sierro N."/>
            <person name="Battey J.N."/>
            <person name="Ouadi S."/>
            <person name="Bakaher N."/>
            <person name="Bovet L."/>
            <person name="Willig A."/>
            <person name="Goepfert S."/>
            <person name="Peitsch M.C."/>
            <person name="Ivanov N.V."/>
        </authorList>
    </citation>
    <scope>NUCLEOTIDE SEQUENCE [LARGE SCALE GENOMIC DNA]</scope>
</reference>
<reference evidence="2" key="2">
    <citation type="submission" date="2025-08" db="UniProtKB">
        <authorList>
            <consortium name="RefSeq"/>
        </authorList>
    </citation>
    <scope>IDENTIFICATION</scope>
    <source>
        <tissue evidence="2">Leaf</tissue>
    </source>
</reference>
<protein>
    <submittedName>
        <fullName evidence="2">Uncharacterized protein LOC142162856</fullName>
    </submittedName>
</protein>
<keyword evidence="1" id="KW-1185">Reference proteome</keyword>
<dbReference type="Proteomes" id="UP000790787">
    <property type="component" value="Chromosome 1"/>
</dbReference>
<proteinExistence type="predicted"/>
<organism evidence="1 2">
    <name type="scientific">Nicotiana tabacum</name>
    <name type="common">Common tobacco</name>
    <dbReference type="NCBI Taxonomy" id="4097"/>
    <lineage>
        <taxon>Eukaryota</taxon>
        <taxon>Viridiplantae</taxon>
        <taxon>Streptophyta</taxon>
        <taxon>Embryophyta</taxon>
        <taxon>Tracheophyta</taxon>
        <taxon>Spermatophyta</taxon>
        <taxon>Magnoliopsida</taxon>
        <taxon>eudicotyledons</taxon>
        <taxon>Gunneridae</taxon>
        <taxon>Pentapetalae</taxon>
        <taxon>asterids</taxon>
        <taxon>lamiids</taxon>
        <taxon>Solanales</taxon>
        <taxon>Solanaceae</taxon>
        <taxon>Nicotianoideae</taxon>
        <taxon>Nicotianeae</taxon>
        <taxon>Nicotiana</taxon>
    </lineage>
</organism>
<name>A0AC58RTA0_TOBAC</name>
<sequence>MLAGKNQTFNQGFKAKPGLICDFCGYKGHLKENCYKIIGYPPDFKSKKKAPIQGVKPYANAATTEKGNASSTQSTNGNFLTEDQYKQLLNLLNKQDTGDCHSLMAGINALLSNAFDYEWILDSRASHHITFHKEIMHDVKDCNAHNDSGVQGLYNEKRRLMPTAAMVTKNANNLVLWYMRLGHPSTNAIQHIQQSEVIVILKNFFSMVKNQFGVTVKTLRSDNGTEFFNSNCNELFSSLGIVHQSTCPYTPQQNGVIGKKHRHILEVARAMKFQSSIPNRFWGECVKTVVYLLNKWPTSILKGRSPHELLYNKPLDINHLRVFGCLCYTRNLSRGDKFSPRANRCMLVGN</sequence>
<evidence type="ECO:0000313" key="1">
    <source>
        <dbReference type="Proteomes" id="UP000790787"/>
    </source>
</evidence>